<feature type="domain" description="Aldehyde oxidase/xanthine dehydrogenase a/b hammerhead" evidence="1">
    <location>
        <begin position="38"/>
        <end position="143"/>
    </location>
</feature>
<dbReference type="Pfam" id="PF02738">
    <property type="entry name" value="MoCoBD_1"/>
    <property type="match status" value="1"/>
</dbReference>
<dbReference type="InterPro" id="IPR036856">
    <property type="entry name" value="Ald_Oxase/Xan_DH_a/b_sf"/>
</dbReference>
<dbReference type="InterPro" id="IPR037165">
    <property type="entry name" value="AldOxase/xan_DH_Mopterin-bd_sf"/>
</dbReference>
<dbReference type="Gene3D" id="3.30.365.10">
    <property type="entry name" value="Aldehyde oxidase/xanthine dehydrogenase, molybdopterin binding domain"/>
    <property type="match status" value="4"/>
</dbReference>
<dbReference type="SUPFAM" id="SSF56003">
    <property type="entry name" value="Molybdenum cofactor-binding domain"/>
    <property type="match status" value="1"/>
</dbReference>
<dbReference type="SUPFAM" id="SSF54665">
    <property type="entry name" value="CO dehydrogenase molybdoprotein N-domain-like"/>
    <property type="match status" value="1"/>
</dbReference>
<dbReference type="InterPro" id="IPR000674">
    <property type="entry name" value="Ald_Oxase/Xan_DH_a/b"/>
</dbReference>
<gene>
    <name evidence="2" type="ORF">CBW24_02190</name>
</gene>
<dbReference type="Pfam" id="PF20256">
    <property type="entry name" value="MoCoBD_2"/>
    <property type="match status" value="1"/>
</dbReference>
<dbReference type="Proteomes" id="UP000219050">
    <property type="component" value="Chromosome"/>
</dbReference>
<dbReference type="GO" id="GO:0016491">
    <property type="term" value="F:oxidoreductase activity"/>
    <property type="evidence" value="ECO:0007669"/>
    <property type="project" value="InterPro"/>
</dbReference>
<dbReference type="InterPro" id="IPR008274">
    <property type="entry name" value="AldOxase/xan_DH_MoCoBD1"/>
</dbReference>
<evidence type="ECO:0000313" key="2">
    <source>
        <dbReference type="EMBL" id="ATI40925.1"/>
    </source>
</evidence>
<dbReference type="RefSeq" id="WP_097372532.1">
    <property type="nucleotide sequence ID" value="NZ_CP021404.1"/>
</dbReference>
<protein>
    <submittedName>
        <fullName evidence="2">Xanthine dehydrogenase</fullName>
    </submittedName>
</protein>
<proteinExistence type="predicted"/>
<dbReference type="Gene3D" id="3.90.1170.50">
    <property type="entry name" value="Aldehyde oxidase/xanthine dehydrogenase, a/b hammerhead"/>
    <property type="match status" value="1"/>
</dbReference>
<dbReference type="Pfam" id="PF01315">
    <property type="entry name" value="Ald_Xan_dh_C"/>
    <property type="match status" value="1"/>
</dbReference>
<dbReference type="EMBL" id="CP021404">
    <property type="protein sequence ID" value="ATI40925.1"/>
    <property type="molecule type" value="Genomic_DNA"/>
</dbReference>
<sequence length="731" mass="78037">MTAHLKIDGPDESNRLDGMAQGVIHTPADRPEGALKVTGTATYAAEWQLDGVATGVLARATITRGKVVQVDVDAARALPGVLDVITDSRLVRNPAQGMANESPVQEPETVSYFGQPIALVVAETFEQARHAAHALQIRYETEDGAAVSPEQSEDIDLPEGKQVAQGDLDQAMGGAAFTVDQTWTTPGHNASAMEPHAALAEWKDGKLTLHSSNQMLKYNRNEVADALGVDAEKVRVLSPYVGGGFGSKLGIGPEAVAAAIAAEKLGRPVRVVMTRQQVYETVLHRSASRQRIRLAADEDGRLLGLGHDFTVYNNVGEVFSEPVAQATHFTYPAAHREIVHRVATVHRVPTGSVRAPGESIGVTVFENAMDELAEATGIDPLDLRLRNIPDRDPESGKPFSSHMLAEALRDGAARFGWEGRDPKPRARLEGDWYIGTGMAAAVRVNTVMESKARLCLNPDLTAEVETDMTDIGTGTYAILTQIAAELLGLPLSQVTTRLGDTDLPPGAGSGGSWGASSAGTSVYLAGMKLREEIAQKLSIAETDLTLKDGMAIHGNRTTPLSDLLDGPLEVIGHVEGGDAGETVRQATYGSHFAEVAVNRHSGETRVRRMLGSFACGRVLNEKTARSQCLGGMTFGIGMALTEEMLFDPRDGHVANNDLAEYHLAVNADVPQLGVHFVPERDPWANPMQAKGIGELGICGAAAAITNAIWHATGVRVRDYPATLDKILPYLD</sequence>
<name>A0A291LWW1_9RHOB</name>
<dbReference type="AlphaFoldDB" id="A0A291LWW1"/>
<keyword evidence="3" id="KW-1185">Reference proteome</keyword>
<accession>A0A291LWW1</accession>
<organism evidence="2 3">
    <name type="scientific">Pacificitalea manganoxidans</name>
    <dbReference type="NCBI Taxonomy" id="1411902"/>
    <lineage>
        <taxon>Bacteria</taxon>
        <taxon>Pseudomonadati</taxon>
        <taxon>Pseudomonadota</taxon>
        <taxon>Alphaproteobacteria</taxon>
        <taxon>Rhodobacterales</taxon>
        <taxon>Paracoccaceae</taxon>
        <taxon>Pacificitalea</taxon>
    </lineage>
</organism>
<dbReference type="GO" id="GO:0005506">
    <property type="term" value="F:iron ion binding"/>
    <property type="evidence" value="ECO:0007669"/>
    <property type="project" value="InterPro"/>
</dbReference>
<dbReference type="InterPro" id="IPR016208">
    <property type="entry name" value="Ald_Oxase/xanthine_DH-like"/>
</dbReference>
<dbReference type="InterPro" id="IPR046867">
    <property type="entry name" value="AldOxase/xan_DH_MoCoBD2"/>
</dbReference>
<dbReference type="SMART" id="SM01008">
    <property type="entry name" value="Ald_Xan_dh_C"/>
    <property type="match status" value="1"/>
</dbReference>
<reference evidence="2 3" key="1">
    <citation type="submission" date="2017-05" db="EMBL/GenBank/DDBJ databases">
        <title>Comparative genomic and metabolic analysis of manganese-oxidizing mechanisms in Celeribater manganoxidans DY25T: its adaption to the environment of polymetallic nodule.</title>
        <authorList>
            <person name="Wang X."/>
        </authorList>
    </citation>
    <scope>NUCLEOTIDE SEQUENCE [LARGE SCALE GENOMIC DNA]</scope>
    <source>
        <strain evidence="2 3">DY25</strain>
    </source>
</reference>
<dbReference type="OrthoDB" id="8428274at2"/>
<evidence type="ECO:0000259" key="1">
    <source>
        <dbReference type="SMART" id="SM01008"/>
    </source>
</evidence>
<dbReference type="PANTHER" id="PTHR11908">
    <property type="entry name" value="XANTHINE DEHYDROGENASE"/>
    <property type="match status" value="1"/>
</dbReference>
<dbReference type="PANTHER" id="PTHR11908:SF123">
    <property type="entry name" value="ALDEHYDE OXIDOREDUCTASE MOLYBDENUM-BINDING SUBUNIT PAOC"/>
    <property type="match status" value="1"/>
</dbReference>
<evidence type="ECO:0000313" key="3">
    <source>
        <dbReference type="Proteomes" id="UP000219050"/>
    </source>
</evidence>
<dbReference type="KEGG" id="cmag:CBW24_02190"/>